<feature type="region of interest" description="Disordered" evidence="3">
    <location>
        <begin position="948"/>
        <end position="978"/>
    </location>
</feature>
<gene>
    <name evidence="9" type="ORF">OEA41_008968</name>
</gene>
<comment type="caution">
    <text evidence="9">The sequence shown here is derived from an EMBL/GenBank/DDBJ whole genome shotgun (WGS) entry which is preliminary data.</text>
</comment>
<evidence type="ECO:0000259" key="8">
    <source>
        <dbReference type="Pfam" id="PF26283"/>
    </source>
</evidence>
<feature type="domain" description="Trs120/TRAPPC9 N-terminal" evidence="4">
    <location>
        <begin position="5"/>
        <end position="412"/>
    </location>
</feature>
<dbReference type="Pfam" id="PF26251">
    <property type="entry name" value="TPR_TRAPPC9-Trs120"/>
    <property type="match status" value="1"/>
</dbReference>
<dbReference type="Pfam" id="PF26254">
    <property type="entry name" value="Ig_TRAPPC9-Trs120_1st"/>
    <property type="match status" value="1"/>
</dbReference>
<keyword evidence="2" id="KW-0333">Golgi apparatus</keyword>
<evidence type="ECO:0000256" key="1">
    <source>
        <dbReference type="ARBA" id="ARBA00004555"/>
    </source>
</evidence>
<dbReference type="EMBL" id="JASNWA010000009">
    <property type="protein sequence ID" value="KAK3169584.1"/>
    <property type="molecule type" value="Genomic_DNA"/>
</dbReference>
<proteinExistence type="predicted"/>
<evidence type="ECO:0000313" key="9">
    <source>
        <dbReference type="EMBL" id="KAK3169584.1"/>
    </source>
</evidence>
<dbReference type="Pfam" id="PF08626">
    <property type="entry name" value="TRAPPC9-Trs120"/>
    <property type="match status" value="1"/>
</dbReference>
<evidence type="ECO:0000256" key="2">
    <source>
        <dbReference type="ARBA" id="ARBA00023034"/>
    </source>
</evidence>
<evidence type="ECO:0000259" key="7">
    <source>
        <dbReference type="Pfam" id="PF26282"/>
    </source>
</evidence>
<feature type="compositionally biased region" description="Polar residues" evidence="3">
    <location>
        <begin position="953"/>
        <end position="967"/>
    </location>
</feature>
<accession>A0AAE0DHC8</accession>
<dbReference type="InterPro" id="IPR058565">
    <property type="entry name" value="Ig_TRAPPC9_Trs120_1st"/>
</dbReference>
<organism evidence="9 10">
    <name type="scientific">Lepraria neglecta</name>
    <dbReference type="NCBI Taxonomy" id="209136"/>
    <lineage>
        <taxon>Eukaryota</taxon>
        <taxon>Fungi</taxon>
        <taxon>Dikarya</taxon>
        <taxon>Ascomycota</taxon>
        <taxon>Pezizomycotina</taxon>
        <taxon>Lecanoromycetes</taxon>
        <taxon>OSLEUM clade</taxon>
        <taxon>Lecanoromycetidae</taxon>
        <taxon>Lecanorales</taxon>
        <taxon>Lecanorineae</taxon>
        <taxon>Stereocaulaceae</taxon>
        <taxon>Lepraria</taxon>
    </lineage>
</organism>
<dbReference type="Pfam" id="PF26283">
    <property type="entry name" value="Ig_TRAPPC9-Trs120_4th"/>
    <property type="match status" value="1"/>
</dbReference>
<dbReference type="Pfam" id="PF26282">
    <property type="entry name" value="Ig_TRAPPC9-Trs120_3rd"/>
    <property type="match status" value="1"/>
</dbReference>
<evidence type="ECO:0000259" key="4">
    <source>
        <dbReference type="Pfam" id="PF08626"/>
    </source>
</evidence>
<dbReference type="InterPro" id="IPR058568">
    <property type="entry name" value="Ig_TRAPPC9_Trs120_4th"/>
</dbReference>
<dbReference type="InterPro" id="IPR058567">
    <property type="entry name" value="Ig_TRAPPC9_Trs120_3rd"/>
</dbReference>
<dbReference type="InterPro" id="IPR058564">
    <property type="entry name" value="TPR_TRAPPC9_Trs120"/>
</dbReference>
<sequence>MDLDPLSVVTPARVKVLLIPIGNVRQLRFEGFVERLQHINVVRLGDVSPDSRPHRTMFSPLAFPEGIVLYDLSITLPPPSHLALAPFEIYREPLVVVGIADGRTLGVDGVQENHSRQGAKVGSRIEEYASNGTATESLSRDLDGMQREYSRALVHQILVFDHDISPLPKGIYPVPSPEKSRTTTVKTVMCDLTSRLLAEMTTYAKSLQALSTLESPRISSGSAALNRIGSALPAHTAGLSRPGSVIENSRSFSPADDRPNPSHRISMPAHVPSGSDSRASTPDSRATSPPSGVRTPPTTFNEINGSSATQSPPNPSSHVKPRVGSRDRVSVNGFGAGSLGERERNKGKGRIGVVIGAMYLLAGRWPDAVKELIQSATIARGNSDYVWHAKAMDYILVCLLMYAWAGMDFRIPDIFFPNMERLNAGASKKSSHSPSNGLPGLTGRKSLDPADRAANFRTLTGLLPDLTNNILNLYSRAWTFTDDKIPPLAFSQSAIRFAKLLSAIHLSSGTLDDVLLRHLVLNAETLRDEASPETLAFSSRGELVNLLFRAYPRPISESPLSIADHTAILAGIASVLSELGCHRKKALVLKELMSGLLPALVQARKDGAAEMGVHPAASLASLNATVRAIPLENAGVAPDDSEQGMRHLLALVCHSYGIKSSKTIGDHGLEGAPAQKKDSVQTSSTPTNVPSIEAVVAHALERASAKSSGSQDLKIDILRSCINICEALPDLSGALRYSADLLREAGSGIAPGPDDSDGSPDLPIEEQVRLANNISRTLSAARQLGLEHPEADYWDEFLVRGVELMDASQSRNLLSHAKSELEMVETMDAKKEKNPFIYNPFLKPKSSAAVEPLLVAHEETFFRVMLQNLYEFDLVIERLKLESDGVPFECSTQSTMIGPYRTQTLLLSGAPQSAGSLTIRGCSAKIRGCRERSFTTFSEPWALKPDVKGRHVQSASKTRPTSTTSDSGKSKAYRPPKGPTAATLALSVISAQPNVTMKSISLPQSAIMLLEGETSIFTITLQNTSPTTPADLLLLSFDDSTSSQRQSALSSKELSAVELYELELTSAHQQSFRWLRKDKDQDLKLAPGEETTLKIKVVGKPGLSFGTIQVDYGYLGISRVEIKDRFYTRQLVIPITVTVNASIDLIRNDMVTLPSDLSWPQQPGLAQDLNEDSNSSHPKSIAPVLPISDNLQPLLSRIALSTTNQPHALLLLDLRNSWPNTLTITLSLLDPSSNSPPFTHTLSLNPGTTHRIPLPIPRLYLPNAHAPIPSLNPANKRQFVVSATKSSPEAERATREAFWYREAVLERVGATWREAGTGRSGVVELRGLRLTPRMISSVKLEELDVQMSVTSTEPSDDRAIKQLAPSKFSIPTSTFLILMATLYNRSTTPIYPLLRLQPALANQPHNIALDLSKKLLVNGVLQRALPLLRPGERRQVETGFCVLSAGVYEWGATVEEVRVSGKAVEKRGRERAATGEFDVLADIRRRVWHAEESCVLVATDGEEELTGEIS</sequence>
<feature type="domain" description="Trs120/TRAPPC9 fourth Ig-like" evidence="8">
    <location>
        <begin position="1344"/>
        <end position="1498"/>
    </location>
</feature>
<evidence type="ECO:0000259" key="6">
    <source>
        <dbReference type="Pfam" id="PF26254"/>
    </source>
</evidence>
<feature type="domain" description="Trs120/TRAPPC9 TPR region" evidence="5">
    <location>
        <begin position="459"/>
        <end position="785"/>
    </location>
</feature>
<evidence type="ECO:0000313" key="10">
    <source>
        <dbReference type="Proteomes" id="UP001276659"/>
    </source>
</evidence>
<feature type="compositionally biased region" description="Polar residues" evidence="3">
    <location>
        <begin position="274"/>
        <end position="311"/>
    </location>
</feature>
<dbReference type="PANTHER" id="PTHR21512:SF5">
    <property type="entry name" value="TRAFFICKING PROTEIN PARTICLE COMPLEX SUBUNIT 9"/>
    <property type="match status" value="1"/>
</dbReference>
<dbReference type="Pfam" id="PF26280">
    <property type="entry name" value="Ig_TRAPPC9-Trs120_2nd"/>
    <property type="match status" value="1"/>
</dbReference>
<feature type="compositionally biased region" description="Basic and acidic residues" evidence="3">
    <location>
        <begin position="667"/>
        <end position="679"/>
    </location>
</feature>
<reference evidence="9" key="1">
    <citation type="submission" date="2022-11" db="EMBL/GenBank/DDBJ databases">
        <title>Chromosomal genome sequence assembly and mating type (MAT) locus characterization of the leprose asexual lichenized fungus Lepraria neglecta (Nyl.) Erichsen.</title>
        <authorList>
            <person name="Allen J.L."/>
            <person name="Pfeffer B."/>
        </authorList>
    </citation>
    <scope>NUCLEOTIDE SEQUENCE</scope>
    <source>
        <strain evidence="9">Allen 5258</strain>
    </source>
</reference>
<feature type="domain" description="Trs120/TRAPPC9 third Ig-like" evidence="7">
    <location>
        <begin position="1189"/>
        <end position="1338"/>
    </location>
</feature>
<dbReference type="InterPro" id="IPR058563">
    <property type="entry name" value="Trs120_TRAPPC9_N"/>
</dbReference>
<dbReference type="Proteomes" id="UP001276659">
    <property type="component" value="Unassembled WGS sequence"/>
</dbReference>
<comment type="subcellular location">
    <subcellularLocation>
        <location evidence="1">Golgi apparatus</location>
    </subcellularLocation>
</comment>
<dbReference type="InterPro" id="IPR013935">
    <property type="entry name" value="Trs120_TRAPPC9"/>
</dbReference>
<evidence type="ECO:0008006" key="11">
    <source>
        <dbReference type="Google" id="ProtNLM"/>
    </source>
</evidence>
<keyword evidence="10" id="KW-1185">Reference proteome</keyword>
<name>A0AAE0DHC8_9LECA</name>
<dbReference type="GO" id="GO:0005802">
    <property type="term" value="C:trans-Golgi network"/>
    <property type="evidence" value="ECO:0007669"/>
    <property type="project" value="TreeGrafter"/>
</dbReference>
<evidence type="ECO:0000256" key="3">
    <source>
        <dbReference type="SAM" id="MobiDB-lite"/>
    </source>
</evidence>
<evidence type="ECO:0000259" key="5">
    <source>
        <dbReference type="Pfam" id="PF26251"/>
    </source>
</evidence>
<feature type="region of interest" description="Disordered" evidence="3">
    <location>
        <begin position="426"/>
        <end position="446"/>
    </location>
</feature>
<dbReference type="PANTHER" id="PTHR21512">
    <property type="entry name" value="TRAFFICKING PROTEIN PARTICLE COMPLEX SUBUNIT 9"/>
    <property type="match status" value="1"/>
</dbReference>
<protein>
    <recommendedName>
        <fullName evidence="11">Hypercellular protein HypA</fullName>
    </recommendedName>
</protein>
<feature type="region of interest" description="Disordered" evidence="3">
    <location>
        <begin position="235"/>
        <end position="343"/>
    </location>
</feature>
<feature type="region of interest" description="Disordered" evidence="3">
    <location>
        <begin position="667"/>
        <end position="687"/>
    </location>
</feature>
<feature type="domain" description="Trs120/TRAPPC9 first Ig-like" evidence="6">
    <location>
        <begin position="799"/>
        <end position="990"/>
    </location>
</feature>